<feature type="region of interest" description="Disordered" evidence="1">
    <location>
        <begin position="75"/>
        <end position="108"/>
    </location>
</feature>
<protein>
    <submittedName>
        <fullName evidence="2">Uncharacterized protein</fullName>
    </submittedName>
</protein>
<comment type="caution">
    <text evidence="2">The sequence shown here is derived from an EMBL/GenBank/DDBJ whole genome shotgun (WGS) entry which is preliminary data.</text>
</comment>
<name>A0A8S1PEB5_PARPR</name>
<dbReference type="Proteomes" id="UP000688137">
    <property type="component" value="Unassembled WGS sequence"/>
</dbReference>
<keyword evidence="3" id="KW-1185">Reference proteome</keyword>
<dbReference type="OMA" id="LANCQDQ"/>
<organism evidence="2 3">
    <name type="scientific">Paramecium primaurelia</name>
    <dbReference type="NCBI Taxonomy" id="5886"/>
    <lineage>
        <taxon>Eukaryota</taxon>
        <taxon>Sar</taxon>
        <taxon>Alveolata</taxon>
        <taxon>Ciliophora</taxon>
        <taxon>Intramacronucleata</taxon>
        <taxon>Oligohymenophorea</taxon>
        <taxon>Peniculida</taxon>
        <taxon>Parameciidae</taxon>
        <taxon>Paramecium</taxon>
    </lineage>
</organism>
<reference evidence="2" key="1">
    <citation type="submission" date="2021-01" db="EMBL/GenBank/DDBJ databases">
        <authorList>
            <consortium name="Genoscope - CEA"/>
            <person name="William W."/>
        </authorList>
    </citation>
    <scope>NUCLEOTIDE SEQUENCE</scope>
</reference>
<dbReference type="EMBL" id="CAJJDM010000118">
    <property type="protein sequence ID" value="CAD8101309.1"/>
    <property type="molecule type" value="Genomic_DNA"/>
</dbReference>
<evidence type="ECO:0000313" key="3">
    <source>
        <dbReference type="Proteomes" id="UP000688137"/>
    </source>
</evidence>
<feature type="region of interest" description="Disordered" evidence="1">
    <location>
        <begin position="1"/>
        <end position="30"/>
    </location>
</feature>
<accession>A0A8S1PEB5</accession>
<feature type="compositionally biased region" description="Low complexity" evidence="1">
    <location>
        <begin position="11"/>
        <end position="22"/>
    </location>
</feature>
<proteinExistence type="predicted"/>
<dbReference type="AlphaFoldDB" id="A0A8S1PEB5"/>
<evidence type="ECO:0000313" key="2">
    <source>
        <dbReference type="EMBL" id="CAD8101309.1"/>
    </source>
</evidence>
<sequence length="272" mass="31867">MSDQNQKAESQENSSQLSSQDEQQQKTIKPAELVAIPKVYAQSLNNEQPSTREERKIKQYLQRIQEQERIEDVATLKKKRIKPNPPQKSQDNLELPINAENGENGDDEGILLIPPAIQLNPQVLQTEQQSEIQTQQLKMRLNPKLKIKEKHHVYIYLANCQDQSLENIQELSSKATQFYSPQKQLKDQSSLNQINQEIFQETTIIIKNIKNQYQQYIDQGPNGNQTDQRDFFIKYLDKKYIESVLRDSKMQIQRKQTNDKQLQNGKQIQKKY</sequence>
<gene>
    <name evidence="2" type="ORF">PPRIM_AZ9-3.1.T1150046</name>
</gene>
<evidence type="ECO:0000256" key="1">
    <source>
        <dbReference type="SAM" id="MobiDB-lite"/>
    </source>
</evidence>